<reference evidence="2 3" key="1">
    <citation type="journal article" date="2018" name="Front. Plant Sci.">
        <title>Red Clover (Trifolium pratense) and Zigzag Clover (T. medium) - A Picture of Genomic Similarities and Differences.</title>
        <authorList>
            <person name="Dluhosova J."/>
            <person name="Istvanek J."/>
            <person name="Nedelnik J."/>
            <person name="Repkova J."/>
        </authorList>
    </citation>
    <scope>NUCLEOTIDE SEQUENCE [LARGE SCALE GENOMIC DNA]</scope>
    <source>
        <strain evidence="3">cv. 10/8</strain>
        <tissue evidence="2">Leaf</tissue>
    </source>
</reference>
<evidence type="ECO:0000256" key="1">
    <source>
        <dbReference type="SAM" id="MobiDB-lite"/>
    </source>
</evidence>
<feature type="region of interest" description="Disordered" evidence="1">
    <location>
        <begin position="1"/>
        <end position="28"/>
    </location>
</feature>
<organism evidence="2 3">
    <name type="scientific">Trifolium medium</name>
    <dbReference type="NCBI Taxonomy" id="97028"/>
    <lineage>
        <taxon>Eukaryota</taxon>
        <taxon>Viridiplantae</taxon>
        <taxon>Streptophyta</taxon>
        <taxon>Embryophyta</taxon>
        <taxon>Tracheophyta</taxon>
        <taxon>Spermatophyta</taxon>
        <taxon>Magnoliopsida</taxon>
        <taxon>eudicotyledons</taxon>
        <taxon>Gunneridae</taxon>
        <taxon>Pentapetalae</taxon>
        <taxon>rosids</taxon>
        <taxon>fabids</taxon>
        <taxon>Fabales</taxon>
        <taxon>Fabaceae</taxon>
        <taxon>Papilionoideae</taxon>
        <taxon>50 kb inversion clade</taxon>
        <taxon>NPAAA clade</taxon>
        <taxon>Hologalegina</taxon>
        <taxon>IRL clade</taxon>
        <taxon>Trifolieae</taxon>
        <taxon>Trifolium</taxon>
    </lineage>
</organism>
<name>A0A392QYZ7_9FABA</name>
<protein>
    <submittedName>
        <fullName evidence="2">Envelope-like protein</fullName>
    </submittedName>
</protein>
<proteinExistence type="predicted"/>
<sequence length="134" mass="15228">PSSGSDYDVEKDAPSIKPSAKKAMTAKKSSQEVEEVPCVNLSFHRAAYAQRWNYVYKRRFALERELGVNILKCEEIVNLIKEAGLIKTVWGMGECYEMLVREFLVNIPEDCDNPLSKEYQKVFVGGKCVEFSPL</sequence>
<evidence type="ECO:0000313" key="2">
    <source>
        <dbReference type="EMBL" id="MCI29571.1"/>
    </source>
</evidence>
<dbReference type="Proteomes" id="UP000265520">
    <property type="component" value="Unassembled WGS sequence"/>
</dbReference>
<feature type="non-terminal residue" evidence="2">
    <location>
        <position position="1"/>
    </location>
</feature>
<evidence type="ECO:0000313" key="3">
    <source>
        <dbReference type="Proteomes" id="UP000265520"/>
    </source>
</evidence>
<dbReference type="EMBL" id="LXQA010173556">
    <property type="protein sequence ID" value="MCI29571.1"/>
    <property type="molecule type" value="Genomic_DNA"/>
</dbReference>
<keyword evidence="3" id="KW-1185">Reference proteome</keyword>
<feature type="compositionally biased region" description="Low complexity" evidence="1">
    <location>
        <begin position="17"/>
        <end position="28"/>
    </location>
</feature>
<accession>A0A392QYZ7</accession>
<dbReference type="AlphaFoldDB" id="A0A392QYZ7"/>
<comment type="caution">
    <text evidence="2">The sequence shown here is derived from an EMBL/GenBank/DDBJ whole genome shotgun (WGS) entry which is preliminary data.</text>
</comment>